<feature type="signal peptide" evidence="1">
    <location>
        <begin position="1"/>
        <end position="15"/>
    </location>
</feature>
<accession>A0AAD4EUV6</accession>
<dbReference type="Pfam" id="PF12697">
    <property type="entry name" value="Abhydrolase_6"/>
    <property type="match status" value="1"/>
</dbReference>
<keyword evidence="1" id="KW-0732">Signal</keyword>
<evidence type="ECO:0000259" key="2">
    <source>
        <dbReference type="Pfam" id="PF12697"/>
    </source>
</evidence>
<feature type="domain" description="AB hydrolase-1" evidence="2">
    <location>
        <begin position="111"/>
        <end position="380"/>
    </location>
</feature>
<dbReference type="EMBL" id="JAHCVI010000003">
    <property type="protein sequence ID" value="KAG7288131.1"/>
    <property type="molecule type" value="Genomic_DNA"/>
</dbReference>
<evidence type="ECO:0000313" key="3">
    <source>
        <dbReference type="EMBL" id="KAG7288131.1"/>
    </source>
</evidence>
<dbReference type="Gene3D" id="3.40.50.1820">
    <property type="entry name" value="alpha/beta hydrolase"/>
    <property type="match status" value="1"/>
</dbReference>
<proteinExistence type="predicted"/>
<sequence>MSIMHSLVLLSGVLALSQIVASALAPATKQCVQLEVPVPVIATNRHYSMPRVDSNIDAIDWTVNVTTWSEPSAEDRSIRLLPINSTFKISAQLCVPLQSGPKANVLQIATPGLGFDKRYWDVEINPAEYSYVDAAVGKGYSILTYDRLGTGKSDKPNAYDVVQIPAEVEIIAGLTKLARSGKLLSSSKVVSRSVAASDSATPLSSFRPSKVVQVGHSFGAFLVALNLAKYGSLADGAILSGLLTTNLTTMIDVLHYDHEFAREHDPVRFGDYPSGYFVLNTQSCLQKLFLRNGAFEPEMLPYVEKIKAPEAVGEYASEGTNPFQPALDFKGPLQFFNGEFDNFICRGDCRGIYNETAARVLFPGVPMADLVSYLQPNTGHALTVATNASAGYQVMLQFLDSRGL</sequence>
<evidence type="ECO:0000313" key="4">
    <source>
        <dbReference type="Proteomes" id="UP001197093"/>
    </source>
</evidence>
<evidence type="ECO:0000256" key="1">
    <source>
        <dbReference type="SAM" id="SignalP"/>
    </source>
</evidence>
<reference evidence="3" key="1">
    <citation type="submission" date="2023-02" db="EMBL/GenBank/DDBJ databases">
        <authorList>
            <person name="Palmer J.M."/>
        </authorList>
    </citation>
    <scope>NUCLEOTIDE SEQUENCE</scope>
    <source>
        <strain evidence="3">FW57</strain>
    </source>
</reference>
<protein>
    <recommendedName>
        <fullName evidence="2">AB hydrolase-1 domain-containing protein</fullName>
    </recommendedName>
</protein>
<dbReference type="InterPro" id="IPR029058">
    <property type="entry name" value="AB_hydrolase_fold"/>
</dbReference>
<dbReference type="Proteomes" id="UP001197093">
    <property type="component" value="Unassembled WGS sequence"/>
</dbReference>
<dbReference type="AlphaFoldDB" id="A0AAD4EUV6"/>
<dbReference type="SUPFAM" id="SSF53474">
    <property type="entry name" value="alpha/beta-Hydrolases"/>
    <property type="match status" value="1"/>
</dbReference>
<gene>
    <name evidence="3" type="ORF">NEMBOFW57_007654</name>
</gene>
<comment type="caution">
    <text evidence="3">The sequence shown here is derived from an EMBL/GenBank/DDBJ whole genome shotgun (WGS) entry which is preliminary data.</text>
</comment>
<name>A0AAD4EUV6_9PEZI</name>
<organism evidence="3 4">
    <name type="scientific">Staphylotrichum longicolle</name>
    <dbReference type="NCBI Taxonomy" id="669026"/>
    <lineage>
        <taxon>Eukaryota</taxon>
        <taxon>Fungi</taxon>
        <taxon>Dikarya</taxon>
        <taxon>Ascomycota</taxon>
        <taxon>Pezizomycotina</taxon>
        <taxon>Sordariomycetes</taxon>
        <taxon>Sordariomycetidae</taxon>
        <taxon>Sordariales</taxon>
        <taxon>Chaetomiaceae</taxon>
        <taxon>Staphylotrichum</taxon>
    </lineage>
</organism>
<feature type="chain" id="PRO_5042108451" description="AB hydrolase-1 domain-containing protein" evidence="1">
    <location>
        <begin position="16"/>
        <end position="404"/>
    </location>
</feature>
<dbReference type="InterPro" id="IPR000073">
    <property type="entry name" value="AB_hydrolase_1"/>
</dbReference>
<keyword evidence="4" id="KW-1185">Reference proteome</keyword>